<comment type="caution">
    <text evidence="2">The sequence shown here is derived from an EMBL/GenBank/DDBJ whole genome shotgun (WGS) entry which is preliminary data.</text>
</comment>
<organism evidence="2 3">
    <name type="scientific">Circinella minor</name>
    <dbReference type="NCBI Taxonomy" id="1195481"/>
    <lineage>
        <taxon>Eukaryota</taxon>
        <taxon>Fungi</taxon>
        <taxon>Fungi incertae sedis</taxon>
        <taxon>Mucoromycota</taxon>
        <taxon>Mucoromycotina</taxon>
        <taxon>Mucoromycetes</taxon>
        <taxon>Mucorales</taxon>
        <taxon>Lichtheimiaceae</taxon>
        <taxon>Circinella</taxon>
    </lineage>
</organism>
<accession>A0A8H7RTU7</accession>
<dbReference type="OrthoDB" id="10064411at2759"/>
<dbReference type="InterPro" id="IPR039251">
    <property type="entry name" value="OXLD1"/>
</dbReference>
<dbReference type="GO" id="GO:0005739">
    <property type="term" value="C:mitochondrion"/>
    <property type="evidence" value="ECO:0007669"/>
    <property type="project" value="TreeGrafter"/>
</dbReference>
<evidence type="ECO:0000313" key="3">
    <source>
        <dbReference type="Proteomes" id="UP000646827"/>
    </source>
</evidence>
<proteinExistence type="predicted"/>
<dbReference type="Proteomes" id="UP000646827">
    <property type="component" value="Unassembled WGS sequence"/>
</dbReference>
<reference evidence="2 3" key="1">
    <citation type="submission" date="2020-12" db="EMBL/GenBank/DDBJ databases">
        <title>Metabolic potential, ecology and presence of endohyphal bacteria is reflected in genomic diversity of Mucoromycotina.</title>
        <authorList>
            <person name="Muszewska A."/>
            <person name="Okrasinska A."/>
            <person name="Steczkiewicz K."/>
            <person name="Drgas O."/>
            <person name="Orlowska M."/>
            <person name="Perlinska-Lenart U."/>
            <person name="Aleksandrzak-Piekarczyk T."/>
            <person name="Szatraj K."/>
            <person name="Zielenkiewicz U."/>
            <person name="Pilsyk S."/>
            <person name="Malc E."/>
            <person name="Mieczkowski P."/>
            <person name="Kruszewska J.S."/>
            <person name="Biernat P."/>
            <person name="Pawlowska J."/>
        </authorList>
    </citation>
    <scope>NUCLEOTIDE SEQUENCE [LARGE SCALE GENOMIC DNA]</scope>
    <source>
        <strain evidence="2 3">CBS 142.35</strain>
    </source>
</reference>
<dbReference type="AlphaFoldDB" id="A0A8H7RTU7"/>
<gene>
    <name evidence="2" type="ORF">INT45_004506</name>
</gene>
<protein>
    <recommendedName>
        <fullName evidence="1">Oxidoreductase-like domain-containing protein</fullName>
    </recommendedName>
</protein>
<dbReference type="InterPro" id="IPR019180">
    <property type="entry name" value="Oxidoreductase-like_N"/>
</dbReference>
<feature type="domain" description="Oxidoreductase-like" evidence="1">
    <location>
        <begin position="82"/>
        <end position="122"/>
    </location>
</feature>
<dbReference type="PANTHER" id="PTHR21193">
    <property type="entry name" value="OXIDOREDUCTASE-LIKE DOMAIN-CONTAINING PROTEIN 1"/>
    <property type="match status" value="1"/>
</dbReference>
<dbReference type="Pfam" id="PF09791">
    <property type="entry name" value="Oxidored-like"/>
    <property type="match status" value="1"/>
</dbReference>
<evidence type="ECO:0000313" key="2">
    <source>
        <dbReference type="EMBL" id="KAG2216585.1"/>
    </source>
</evidence>
<sequence>MPLLLQPIPYRHLINSISRAKHTRANNYEGWWSLILQQPVQEPNTAFTSKVPITVPTMDSTPLPVKVEPEPKEFVMLKGERIQLPEKPKAPDDCCMSGCAYCVWDIYQEDMEEYQTEKAELRQRFKDAGEPLPPSLRAPKKSIEDQIQDEMDPTMKAFYAMEKKMKGG</sequence>
<dbReference type="EMBL" id="JAEPRB010000384">
    <property type="protein sequence ID" value="KAG2216585.1"/>
    <property type="molecule type" value="Genomic_DNA"/>
</dbReference>
<keyword evidence="3" id="KW-1185">Reference proteome</keyword>
<dbReference type="PANTHER" id="PTHR21193:SF3">
    <property type="entry name" value="OXIDOREDUCTASE-LIKE DOMAIN-CONTAINING PROTEIN 1"/>
    <property type="match status" value="1"/>
</dbReference>
<name>A0A8H7RTU7_9FUNG</name>
<evidence type="ECO:0000259" key="1">
    <source>
        <dbReference type="Pfam" id="PF09791"/>
    </source>
</evidence>